<gene>
    <name evidence="1" type="ORF">KIN20_009228</name>
</gene>
<evidence type="ECO:0000313" key="2">
    <source>
        <dbReference type="Proteomes" id="UP001196413"/>
    </source>
</evidence>
<dbReference type="EMBL" id="JAHQIW010001546">
    <property type="protein sequence ID" value="KAJ1352806.1"/>
    <property type="molecule type" value="Genomic_DNA"/>
</dbReference>
<keyword evidence="2" id="KW-1185">Reference proteome</keyword>
<proteinExistence type="predicted"/>
<sequence>MCQFCCYPTEELSDSIGYRHWMNSIYKSYIYNNRGVEYELGPLCWPYEAPKVEDSYHNVAPDVSLSTLLPGDVPMELFYHPPSLIHFGMEKDIEYFGFKLLSSPPLGFSYKFTGLGQVSLRSNMSWYFS</sequence>
<dbReference type="AlphaFoldDB" id="A0AAD5MNV2"/>
<accession>A0AAD5MNV2</accession>
<name>A0AAD5MNV2_PARTN</name>
<evidence type="ECO:0000313" key="1">
    <source>
        <dbReference type="EMBL" id="KAJ1352806.1"/>
    </source>
</evidence>
<comment type="caution">
    <text evidence="1">The sequence shown here is derived from an EMBL/GenBank/DDBJ whole genome shotgun (WGS) entry which is preliminary data.</text>
</comment>
<dbReference type="Proteomes" id="UP001196413">
    <property type="component" value="Unassembled WGS sequence"/>
</dbReference>
<protein>
    <submittedName>
        <fullName evidence="1">Uncharacterized protein</fullName>
    </submittedName>
</protein>
<reference evidence="1" key="1">
    <citation type="submission" date="2021-06" db="EMBL/GenBank/DDBJ databases">
        <title>Parelaphostrongylus tenuis whole genome reference sequence.</title>
        <authorList>
            <person name="Garwood T.J."/>
            <person name="Larsen P.A."/>
            <person name="Fountain-Jones N.M."/>
            <person name="Garbe J.R."/>
            <person name="Macchietto M.G."/>
            <person name="Kania S.A."/>
            <person name="Gerhold R.W."/>
            <person name="Richards J.E."/>
            <person name="Wolf T.M."/>
        </authorList>
    </citation>
    <scope>NUCLEOTIDE SEQUENCE</scope>
    <source>
        <strain evidence="1">MNPRO001-30</strain>
        <tissue evidence="1">Meninges</tissue>
    </source>
</reference>
<organism evidence="1 2">
    <name type="scientific">Parelaphostrongylus tenuis</name>
    <name type="common">Meningeal worm</name>
    <dbReference type="NCBI Taxonomy" id="148309"/>
    <lineage>
        <taxon>Eukaryota</taxon>
        <taxon>Metazoa</taxon>
        <taxon>Ecdysozoa</taxon>
        <taxon>Nematoda</taxon>
        <taxon>Chromadorea</taxon>
        <taxon>Rhabditida</taxon>
        <taxon>Rhabditina</taxon>
        <taxon>Rhabditomorpha</taxon>
        <taxon>Strongyloidea</taxon>
        <taxon>Metastrongylidae</taxon>
        <taxon>Parelaphostrongylus</taxon>
    </lineage>
</organism>